<comment type="caution">
    <text evidence="2">The sequence shown here is derived from an EMBL/GenBank/DDBJ whole genome shotgun (WGS) entry which is preliminary data.</text>
</comment>
<protein>
    <submittedName>
        <fullName evidence="2">Uncharacterized protein</fullName>
    </submittedName>
</protein>
<dbReference type="EMBL" id="JACCBU010000001">
    <property type="protein sequence ID" value="NYE70085.1"/>
    <property type="molecule type" value="Genomic_DNA"/>
</dbReference>
<organism evidence="2 3">
    <name type="scientific">Microlunatus parietis</name>
    <dbReference type="NCBI Taxonomy" id="682979"/>
    <lineage>
        <taxon>Bacteria</taxon>
        <taxon>Bacillati</taxon>
        <taxon>Actinomycetota</taxon>
        <taxon>Actinomycetes</taxon>
        <taxon>Propionibacteriales</taxon>
        <taxon>Propionibacteriaceae</taxon>
        <taxon>Microlunatus</taxon>
    </lineage>
</organism>
<proteinExistence type="predicted"/>
<gene>
    <name evidence="2" type="ORF">BKA15_001414</name>
</gene>
<evidence type="ECO:0000313" key="2">
    <source>
        <dbReference type="EMBL" id="NYE70085.1"/>
    </source>
</evidence>
<evidence type="ECO:0000313" key="3">
    <source>
        <dbReference type="Proteomes" id="UP000569914"/>
    </source>
</evidence>
<feature type="region of interest" description="Disordered" evidence="1">
    <location>
        <begin position="38"/>
        <end position="79"/>
    </location>
</feature>
<reference evidence="2 3" key="1">
    <citation type="submission" date="2020-07" db="EMBL/GenBank/DDBJ databases">
        <title>Sequencing the genomes of 1000 actinobacteria strains.</title>
        <authorList>
            <person name="Klenk H.-P."/>
        </authorList>
    </citation>
    <scope>NUCLEOTIDE SEQUENCE [LARGE SCALE GENOMIC DNA]</scope>
    <source>
        <strain evidence="2 3">DSM 22083</strain>
    </source>
</reference>
<dbReference type="AlphaFoldDB" id="A0A7Y9I4F6"/>
<dbReference type="Proteomes" id="UP000569914">
    <property type="component" value="Unassembled WGS sequence"/>
</dbReference>
<evidence type="ECO:0000256" key="1">
    <source>
        <dbReference type="SAM" id="MobiDB-lite"/>
    </source>
</evidence>
<sequence>MTLTTTQTAEADRLVDLVRAQFGLPDLVVQLGRLLADTGRPPLTRSRPPAAGPVNNSSPSWPAIPVSITTTTAGSSGSG</sequence>
<feature type="compositionally biased region" description="Low complexity" evidence="1">
    <location>
        <begin position="67"/>
        <end position="79"/>
    </location>
</feature>
<accession>A0A7Y9I4F6</accession>
<keyword evidence="3" id="KW-1185">Reference proteome</keyword>
<name>A0A7Y9I4F6_9ACTN</name>